<dbReference type="AlphaFoldDB" id="A0A4S2DMY2"/>
<dbReference type="GO" id="GO:0019251">
    <property type="term" value="P:anaerobic cobalamin biosynthetic process"/>
    <property type="evidence" value="ECO:0007669"/>
    <property type="project" value="InterPro"/>
</dbReference>
<sequence>MSKVIIIVSFGTANLEGLKVIEDFESEVSAKFSKGYHVVKAFTSSVISNLLLNKYGRVVPRLEEVLFRLNNEKYKEVYIQPLHIINGNEYNSIEKNIKEYDYSFNKIILGEFLIGSGSDEENYSCNLICDAIKENINEKDNILLIGHGSKTINYNVYNCLENNLKEKGYKNTYIGTLEGEVKKEDIVKSLVKNNVKDVTIIPILMLPGNHIKKDIFGSENSWKSFLENEGITVKSVEKTLLEYREIREYYIHKIERDLFKR</sequence>
<accession>A0A4S2DMY2</accession>
<feature type="binding site" evidence="2">
    <location>
        <position position="210"/>
    </location>
    <ligand>
        <name>Co(2+)</name>
        <dbReference type="ChEBI" id="CHEBI:48828"/>
    </ligand>
</feature>
<reference evidence="3 4" key="1">
    <citation type="submission" date="2019-04" db="EMBL/GenBank/DDBJ databases">
        <title>Microbes associate with the intestines of laboratory mice.</title>
        <authorList>
            <person name="Navarre W."/>
            <person name="Wong E."/>
            <person name="Huang K."/>
            <person name="Tropini C."/>
            <person name="Ng K."/>
            <person name="Yu B."/>
        </authorList>
    </citation>
    <scope>NUCLEOTIDE SEQUENCE [LARGE SCALE GENOMIC DNA]</scope>
    <source>
        <strain evidence="3 4">NM50_B9-20</strain>
    </source>
</reference>
<gene>
    <name evidence="3" type="ORF">E5347_02455</name>
</gene>
<feature type="binding site" evidence="2">
    <location>
        <position position="178"/>
    </location>
    <ligand>
        <name>Co(2+)</name>
        <dbReference type="ChEBI" id="CHEBI:48828"/>
    </ligand>
</feature>
<evidence type="ECO:0000256" key="1">
    <source>
        <dbReference type="PIRSR" id="PIRSR033579-1"/>
    </source>
</evidence>
<keyword evidence="2" id="KW-0479">Metal-binding</keyword>
<comment type="caution">
    <text evidence="3">The sequence shown here is derived from an EMBL/GenBank/DDBJ whole genome shotgun (WGS) entry which is preliminary data.</text>
</comment>
<dbReference type="RefSeq" id="WP_136004276.1">
    <property type="nucleotide sequence ID" value="NZ_SRYR01000001.1"/>
</dbReference>
<proteinExistence type="predicted"/>
<evidence type="ECO:0000313" key="4">
    <source>
        <dbReference type="Proteomes" id="UP000306888"/>
    </source>
</evidence>
<dbReference type="SUPFAM" id="SSF53800">
    <property type="entry name" value="Chelatase"/>
    <property type="match status" value="1"/>
</dbReference>
<keyword evidence="4" id="KW-1185">Reference proteome</keyword>
<name>A0A4S2DMY2_9CLOT</name>
<dbReference type="GO" id="GO:0046872">
    <property type="term" value="F:metal ion binding"/>
    <property type="evidence" value="ECO:0007669"/>
    <property type="project" value="UniProtKB-KW"/>
</dbReference>
<evidence type="ECO:0000256" key="2">
    <source>
        <dbReference type="PIRSR" id="PIRSR033579-3"/>
    </source>
</evidence>
<keyword evidence="2" id="KW-0170">Cobalt</keyword>
<dbReference type="PIRSF" id="PIRSF033579">
    <property type="entry name" value="Anaer_Co_chel"/>
    <property type="match status" value="1"/>
</dbReference>
<dbReference type="Proteomes" id="UP000306888">
    <property type="component" value="Unassembled WGS sequence"/>
</dbReference>
<organism evidence="3 4">
    <name type="scientific">Clostridium sartagoforme</name>
    <dbReference type="NCBI Taxonomy" id="84031"/>
    <lineage>
        <taxon>Bacteria</taxon>
        <taxon>Bacillati</taxon>
        <taxon>Bacillota</taxon>
        <taxon>Clostridia</taxon>
        <taxon>Eubacteriales</taxon>
        <taxon>Clostridiaceae</taxon>
        <taxon>Clostridium</taxon>
    </lineage>
</organism>
<protein>
    <submittedName>
        <fullName evidence="3">Cobalt chelatase</fullName>
    </submittedName>
</protein>
<dbReference type="Gene3D" id="3.40.50.1400">
    <property type="match status" value="2"/>
</dbReference>
<feature type="binding site" evidence="2">
    <location>
        <position position="147"/>
    </location>
    <ligand>
        <name>Co(2+)</name>
        <dbReference type="ChEBI" id="CHEBI:48828"/>
    </ligand>
</feature>
<dbReference type="OrthoDB" id="9770331at2"/>
<evidence type="ECO:0000313" key="3">
    <source>
        <dbReference type="EMBL" id="TGY43696.1"/>
    </source>
</evidence>
<feature type="active site" description="Proton acceptor" evidence="1">
    <location>
        <position position="147"/>
    </location>
</feature>
<dbReference type="InterPro" id="IPR010388">
    <property type="entry name" value="Anaerobic_Co-chelatase"/>
</dbReference>
<dbReference type="GO" id="GO:0016852">
    <property type="term" value="F:sirohydrochlorin cobaltochelatase activity"/>
    <property type="evidence" value="ECO:0007669"/>
    <property type="project" value="InterPro"/>
</dbReference>
<dbReference type="EMBL" id="SRYR01000001">
    <property type="protein sequence ID" value="TGY43696.1"/>
    <property type="molecule type" value="Genomic_DNA"/>
</dbReference>
<dbReference type="Pfam" id="PF06180">
    <property type="entry name" value="CbiK"/>
    <property type="match status" value="1"/>
</dbReference>